<evidence type="ECO:0000259" key="12">
    <source>
        <dbReference type="Pfam" id="PF04561"/>
    </source>
</evidence>
<feature type="domain" description="RNA polymerase beta subunit protrusion" evidence="13">
    <location>
        <begin position="46"/>
        <end position="416"/>
    </location>
</feature>
<dbReference type="GO" id="GO:0000428">
    <property type="term" value="C:DNA-directed RNA polymerase complex"/>
    <property type="evidence" value="ECO:0007669"/>
    <property type="project" value="UniProtKB-KW"/>
</dbReference>
<accession>A0A8J5XRZ5</accession>
<dbReference type="PROSITE" id="PS01166">
    <property type="entry name" value="RNA_POL_BETA"/>
    <property type="match status" value="1"/>
</dbReference>
<keyword evidence="4 9" id="KW-0808">Transferase</keyword>
<evidence type="ECO:0000256" key="1">
    <source>
        <dbReference type="ARBA" id="ARBA00004123"/>
    </source>
</evidence>
<evidence type="ECO:0000256" key="9">
    <source>
        <dbReference type="RuleBase" id="RU363031"/>
    </source>
</evidence>
<dbReference type="GO" id="GO:0032549">
    <property type="term" value="F:ribonucleoside binding"/>
    <property type="evidence" value="ECO:0007669"/>
    <property type="project" value="InterPro"/>
</dbReference>
<dbReference type="GO" id="GO:0006351">
    <property type="term" value="P:DNA-templated transcription"/>
    <property type="evidence" value="ECO:0007669"/>
    <property type="project" value="InterPro"/>
</dbReference>
<dbReference type="InterPro" id="IPR007645">
    <property type="entry name" value="RNA_pol_Rpb2_3"/>
</dbReference>
<dbReference type="CDD" id="cd00653">
    <property type="entry name" value="RNA_pol_B_RPB2"/>
    <property type="match status" value="1"/>
</dbReference>
<evidence type="ECO:0000256" key="3">
    <source>
        <dbReference type="ARBA" id="ARBA00022478"/>
    </source>
</evidence>
<dbReference type="Proteomes" id="UP000751190">
    <property type="component" value="Unassembled WGS sequence"/>
</dbReference>
<comment type="function">
    <text evidence="9">DNA-dependent RNA polymerase catalyzes the transcription of DNA into RNA using the four ribonucleoside triphosphates as substrates.</text>
</comment>
<dbReference type="Pfam" id="PF04565">
    <property type="entry name" value="RNA_pol_Rpb2_3"/>
    <property type="match status" value="1"/>
</dbReference>
<dbReference type="InterPro" id="IPR009674">
    <property type="entry name" value="Rpa2_dom_4"/>
</dbReference>
<dbReference type="FunFam" id="2.40.270.10:FF:000011">
    <property type="entry name" value="DNA-directed RNA polymerase subunit beta"/>
    <property type="match status" value="1"/>
</dbReference>
<dbReference type="InterPro" id="IPR015712">
    <property type="entry name" value="DNA-dir_RNA_pol_su2"/>
</dbReference>
<dbReference type="EC" id="2.7.7.6" evidence="9"/>
<evidence type="ECO:0000259" key="14">
    <source>
        <dbReference type="Pfam" id="PF04565"/>
    </source>
</evidence>
<dbReference type="FunFam" id="2.40.270.10:FF:000006">
    <property type="entry name" value="DNA-directed RNA polymerase subunit beta"/>
    <property type="match status" value="1"/>
</dbReference>
<dbReference type="InterPro" id="IPR007644">
    <property type="entry name" value="RNA_pol_bsu_protrusion"/>
</dbReference>
<dbReference type="AlphaFoldDB" id="A0A8J5XRZ5"/>
<dbReference type="Pfam" id="PF04560">
    <property type="entry name" value="RNA_pol_Rpb2_7"/>
    <property type="match status" value="1"/>
</dbReference>
<dbReference type="InterPro" id="IPR007120">
    <property type="entry name" value="DNA-dir_RNAP_su2_dom"/>
</dbReference>
<dbReference type="InterPro" id="IPR007642">
    <property type="entry name" value="RNA_pol_Rpb2_2"/>
</dbReference>
<dbReference type="GO" id="GO:0005634">
    <property type="term" value="C:nucleus"/>
    <property type="evidence" value="ECO:0007669"/>
    <property type="project" value="UniProtKB-SubCell"/>
</dbReference>
<evidence type="ECO:0000259" key="15">
    <source>
        <dbReference type="Pfam" id="PF06883"/>
    </source>
</evidence>
<dbReference type="InterPro" id="IPR014724">
    <property type="entry name" value="RNA_pol_RPB2_OB-fold"/>
</dbReference>
<dbReference type="Pfam" id="PF04561">
    <property type="entry name" value="RNA_pol_Rpb2_2"/>
    <property type="match status" value="1"/>
</dbReference>
<dbReference type="Gene3D" id="2.40.270.10">
    <property type="entry name" value="DNA-directed RNA polymerase, subunit 2, domain 6"/>
    <property type="match status" value="1"/>
</dbReference>
<keyword evidence="17" id="KW-1185">Reference proteome</keyword>
<dbReference type="Gene3D" id="3.90.1800.10">
    <property type="entry name" value="RNA polymerase alpha subunit dimerisation domain"/>
    <property type="match status" value="1"/>
</dbReference>
<evidence type="ECO:0000259" key="11">
    <source>
        <dbReference type="Pfam" id="PF04560"/>
    </source>
</evidence>
<feature type="domain" description="DNA-directed RNA polymerase I subunit RPA2" evidence="15">
    <location>
        <begin position="609"/>
        <end position="683"/>
    </location>
</feature>
<feature type="domain" description="DNA-directed RNA polymerase subunit 2 hybrid-binding" evidence="10">
    <location>
        <begin position="746"/>
        <end position="1118"/>
    </location>
</feature>
<proteinExistence type="inferred from homology"/>
<dbReference type="GO" id="GO:0003677">
    <property type="term" value="F:DNA binding"/>
    <property type="evidence" value="ECO:0007669"/>
    <property type="project" value="InterPro"/>
</dbReference>
<protein>
    <recommendedName>
        <fullName evidence="9">DNA-directed RNA polymerase subunit beta</fullName>
        <ecNumber evidence="9">2.7.7.6</ecNumber>
    </recommendedName>
</protein>
<evidence type="ECO:0000256" key="7">
    <source>
        <dbReference type="ARBA" id="ARBA00023242"/>
    </source>
</evidence>
<feature type="domain" description="RNA polymerase Rpb2" evidence="11">
    <location>
        <begin position="1121"/>
        <end position="1229"/>
    </location>
</feature>
<dbReference type="Pfam" id="PF06883">
    <property type="entry name" value="RNA_pol_Rpa2_4"/>
    <property type="match status" value="1"/>
</dbReference>
<evidence type="ECO:0000313" key="17">
    <source>
        <dbReference type="Proteomes" id="UP000751190"/>
    </source>
</evidence>
<evidence type="ECO:0000256" key="8">
    <source>
        <dbReference type="RuleBase" id="RU000434"/>
    </source>
</evidence>
<dbReference type="Gene3D" id="3.90.1110.10">
    <property type="entry name" value="RNA polymerase Rpb2, domain 2"/>
    <property type="match status" value="1"/>
</dbReference>
<evidence type="ECO:0000256" key="4">
    <source>
        <dbReference type="ARBA" id="ARBA00022679"/>
    </source>
</evidence>
<dbReference type="InterPro" id="IPR007121">
    <property type="entry name" value="RNA_pol_bsu_CS"/>
</dbReference>
<keyword evidence="6 9" id="KW-0804">Transcription</keyword>
<feature type="domain" description="RNA polymerase Rpb2" evidence="14">
    <location>
        <begin position="493"/>
        <end position="556"/>
    </location>
</feature>
<keyword evidence="3 9" id="KW-0240">DNA-directed RNA polymerase</keyword>
<comment type="caution">
    <text evidence="16">The sequence shown here is derived from an EMBL/GenBank/DDBJ whole genome shotgun (WGS) entry which is preliminary data.</text>
</comment>
<sequence>MQLWFAPGAAKCSACRPPSRNAIVGVRVAAMAGGKGKRVPQRLTELMAPHVQSFDYFVEQGLRAAVDSLPPAFLYLQDGGMIKWWFKEVYVGFPTKNEDCSDGRMFPSEARQRGLSYRAPLMGKVCVRTDGGAVVELERKLGALPVMVRSVRCHLRGLTQKQLVERHEEAHEAGGYFICNGNERAIRLLIVPRRQHMLALVRPTFVNRGADFTDRAVQMRCVRDDQSSVTVALHYLTTGNCMLRLTLRKSEYFVPVALVLKALRPCTDRDIYARACGGDYDDAFVCDRVEAALRALRGLSEPVGTQAQCLAYLGRRFRSQLGVSDAAGVSDDACGRLLIERQLLVHLRCFGAKWEVLLTMLHKLYALAAGRIAEDNADSLVNQEVLLPGHLLTMLVKERLGELLQAAAAAARRELEPLAAGGAATAAAGGGAASARRRGAAPSAHDPDLLKRSVERAAQQVDVGKKVDYFMATGNLVSQSGLDLQQTSGYTIVAERLNYWRFISHFRSVHRGSFFAQMRTTTVRKLLPDSWGFLCPVHTPDGSPCGLLNHLAARCELRASDGLSPAQLGALRGLLGARGMVPAAAGGAAIGAPPPIGALAVVIDGELAGYAPPARAAAIAKALRTLKVLRAPISPSGEVVPSASTDPTGVALPDSLEIVHVPPGASLQWPVLALFSGPARPLRPVKHLATGRVELLAPWEQIFLGVALADDEARADGDGDAGSAAPGVDAAHTHAELSAVNMLSVVASLTPFCDHNQSPRNMYQCQMGKQTMGTPFHALPYRTDNKAYRLQTPQTPLVSNEAYAECSLDEYPSGCNAVVAVLAYTGYDMEDAMVLNKASYERGFGHASVYATKLIDLNEKGAQRGAAGSRHFCNIKAQDETPADSGDVERIHKSLGEDGLPEIGQTLRQGEPFYCVYDTISRTHSLHVHKNAEPAVVEEVRLLGAEGGAAQCTRACIKLRYNRNPIPGDKFSSRHGQKGVLSRLWPAEDMPFTESGLVPDVLINPHAFPSRMTVGMLIESLAAKSGALHGAKQDGTPFRFGERQPAAEHFGQQLLKAGYSHAGSEPMYSGIYGGEMQMDIYIGVVYYQRLRHMVSDKYQVRAKGPVNAQTRQPIKGRKMHGGIRLGEMERDSLLAHGAAYLLHDRLFNCSDEHRALACARCQSILAPHMLRASHVRGRGDSDGTAAKGAVCNSAECRGKPCRVCVVRVPYVLTYLANELAAMNVRMHLQIK</sequence>
<evidence type="ECO:0000259" key="10">
    <source>
        <dbReference type="Pfam" id="PF00562"/>
    </source>
</evidence>
<dbReference type="Pfam" id="PF00562">
    <property type="entry name" value="RNA_pol_Rpb2_6"/>
    <property type="match status" value="1"/>
</dbReference>
<dbReference type="Gene3D" id="2.40.50.150">
    <property type="match status" value="1"/>
</dbReference>
<dbReference type="GO" id="GO:0003899">
    <property type="term" value="F:DNA-directed RNA polymerase activity"/>
    <property type="evidence" value="ECO:0007669"/>
    <property type="project" value="UniProtKB-EC"/>
</dbReference>
<dbReference type="Gene3D" id="3.90.1100.10">
    <property type="match status" value="2"/>
</dbReference>
<dbReference type="InterPro" id="IPR037034">
    <property type="entry name" value="RNA_pol_Rpb2_2_sf"/>
</dbReference>
<comment type="similarity">
    <text evidence="2 8">Belongs to the RNA polymerase beta chain family.</text>
</comment>
<comment type="subcellular location">
    <subcellularLocation>
        <location evidence="1">Nucleus</location>
    </subcellularLocation>
</comment>
<dbReference type="InterPro" id="IPR037033">
    <property type="entry name" value="DNA-dir_RNAP_su2_hyb_sf"/>
</dbReference>
<gene>
    <name evidence="16" type="ORF">KFE25_006963</name>
</gene>
<keyword evidence="5 9" id="KW-0548">Nucleotidyltransferase</keyword>
<evidence type="ECO:0000313" key="16">
    <source>
        <dbReference type="EMBL" id="KAG8467911.1"/>
    </source>
</evidence>
<evidence type="ECO:0000256" key="6">
    <source>
        <dbReference type="ARBA" id="ARBA00023163"/>
    </source>
</evidence>
<dbReference type="PANTHER" id="PTHR20856">
    <property type="entry name" value="DNA-DIRECTED RNA POLYMERASE I SUBUNIT 2"/>
    <property type="match status" value="1"/>
</dbReference>
<dbReference type="Pfam" id="PF04563">
    <property type="entry name" value="RNA_pol_Rpb2_1"/>
    <property type="match status" value="1"/>
</dbReference>
<keyword evidence="7" id="KW-0539">Nucleus</keyword>
<dbReference type="FunFam" id="3.90.1100.10:FF:000008">
    <property type="entry name" value="DNA-directed RNA polymerase subunit beta"/>
    <property type="match status" value="1"/>
</dbReference>
<dbReference type="OMA" id="FFGVVHY"/>
<dbReference type="InterPro" id="IPR007641">
    <property type="entry name" value="RNA_pol_Rpb2_7"/>
</dbReference>
<evidence type="ECO:0000256" key="5">
    <source>
        <dbReference type="ARBA" id="ARBA00022695"/>
    </source>
</evidence>
<evidence type="ECO:0000256" key="2">
    <source>
        <dbReference type="ARBA" id="ARBA00006835"/>
    </source>
</evidence>
<evidence type="ECO:0000259" key="13">
    <source>
        <dbReference type="Pfam" id="PF04563"/>
    </source>
</evidence>
<dbReference type="OrthoDB" id="10248617at2759"/>
<dbReference type="SUPFAM" id="SSF64484">
    <property type="entry name" value="beta and beta-prime subunits of DNA dependent RNA-polymerase"/>
    <property type="match status" value="1"/>
</dbReference>
<feature type="domain" description="RNA polymerase Rpb2" evidence="12">
    <location>
        <begin position="219"/>
        <end position="385"/>
    </location>
</feature>
<dbReference type="EMBL" id="JAGTXO010000005">
    <property type="protein sequence ID" value="KAG8467911.1"/>
    <property type="molecule type" value="Genomic_DNA"/>
</dbReference>
<organism evidence="16 17">
    <name type="scientific">Diacronema lutheri</name>
    <name type="common">Unicellular marine alga</name>
    <name type="synonym">Monochrysis lutheri</name>
    <dbReference type="NCBI Taxonomy" id="2081491"/>
    <lineage>
        <taxon>Eukaryota</taxon>
        <taxon>Haptista</taxon>
        <taxon>Haptophyta</taxon>
        <taxon>Pavlovophyceae</taxon>
        <taxon>Pavlovales</taxon>
        <taxon>Pavlovaceae</taxon>
        <taxon>Diacronema</taxon>
    </lineage>
</organism>
<dbReference type="Gene3D" id="3.90.1070.20">
    <property type="match status" value="1"/>
</dbReference>
<comment type="catalytic activity">
    <reaction evidence="9">
        <text>RNA(n) + a ribonucleoside 5'-triphosphate = RNA(n+1) + diphosphate</text>
        <dbReference type="Rhea" id="RHEA:21248"/>
        <dbReference type="Rhea" id="RHEA-COMP:14527"/>
        <dbReference type="Rhea" id="RHEA-COMP:17342"/>
        <dbReference type="ChEBI" id="CHEBI:33019"/>
        <dbReference type="ChEBI" id="CHEBI:61557"/>
        <dbReference type="ChEBI" id="CHEBI:140395"/>
        <dbReference type="EC" id="2.7.7.6"/>
    </reaction>
</comment>
<reference evidence="16" key="1">
    <citation type="submission" date="2021-05" db="EMBL/GenBank/DDBJ databases">
        <title>The genome of the haptophyte Pavlova lutheri (Diacronema luteri, Pavlovales) - a model for lipid biosynthesis in eukaryotic algae.</title>
        <authorList>
            <person name="Hulatt C.J."/>
            <person name="Posewitz M.C."/>
        </authorList>
    </citation>
    <scope>NUCLEOTIDE SEQUENCE</scope>
    <source>
        <strain evidence="16">NIVA-4/92</strain>
    </source>
</reference>
<name>A0A8J5XRZ5_DIALT</name>